<evidence type="ECO:0000313" key="3">
    <source>
        <dbReference type="EMBL" id="SUY45620.1"/>
    </source>
</evidence>
<reference evidence="4 9" key="1">
    <citation type="submission" date="2018-06" db="EMBL/GenBank/DDBJ databases">
        <authorList>
            <consortium name="Pathogen Informatics"/>
            <person name="Doyle S."/>
        </authorList>
    </citation>
    <scope>NUCLEOTIDE SEQUENCE [LARGE SCALE GENOMIC DNA]</scope>
    <source>
        <strain evidence="4 9">NCTC9836</strain>
    </source>
</reference>
<dbReference type="Proteomes" id="UP000254664">
    <property type="component" value="Unassembled WGS sequence"/>
</dbReference>
<evidence type="ECO:0000259" key="2">
    <source>
        <dbReference type="Pfam" id="PF13808"/>
    </source>
</evidence>
<dbReference type="InterPro" id="IPR047647">
    <property type="entry name" value="ISAs1_transpos"/>
</dbReference>
<dbReference type="PANTHER" id="PTHR30298:SF0">
    <property type="entry name" value="PROTEIN YBFL-RELATED"/>
    <property type="match status" value="1"/>
</dbReference>
<dbReference type="EMBL" id="UFWZ01000001">
    <property type="protein sequence ID" value="SUY47409.1"/>
    <property type="molecule type" value="Genomic_DNA"/>
</dbReference>
<dbReference type="Pfam" id="PF13808">
    <property type="entry name" value="DDE_Tnp_1_assoc"/>
    <property type="match status" value="1"/>
</dbReference>
<organism evidence="4 9">
    <name type="scientific">Clostridium putrefaciens</name>
    <dbReference type="NCBI Taxonomy" id="99675"/>
    <lineage>
        <taxon>Bacteria</taxon>
        <taxon>Bacillati</taxon>
        <taxon>Bacillota</taxon>
        <taxon>Clostridia</taxon>
        <taxon>Eubacteriales</taxon>
        <taxon>Clostridiaceae</taxon>
        <taxon>Clostridium</taxon>
    </lineage>
</organism>
<dbReference type="GO" id="GO:0004803">
    <property type="term" value="F:transposase activity"/>
    <property type="evidence" value="ECO:0007669"/>
    <property type="project" value="InterPro"/>
</dbReference>
<evidence type="ECO:0000313" key="6">
    <source>
        <dbReference type="EMBL" id="SUY47144.1"/>
    </source>
</evidence>
<evidence type="ECO:0000313" key="9">
    <source>
        <dbReference type="Proteomes" id="UP000254664"/>
    </source>
</evidence>
<dbReference type="RefSeq" id="WP_115640208.1">
    <property type="nucleotide sequence ID" value="NZ_UFWZ01000001.1"/>
</dbReference>
<dbReference type="InterPro" id="IPR051698">
    <property type="entry name" value="Transposase_11-like"/>
</dbReference>
<dbReference type="EMBL" id="UFWZ01000001">
    <property type="protein sequence ID" value="SUY45751.1"/>
    <property type="molecule type" value="Genomic_DNA"/>
</dbReference>
<dbReference type="EMBL" id="UFWZ01000001">
    <property type="protein sequence ID" value="SUY47736.1"/>
    <property type="molecule type" value="Genomic_DNA"/>
</dbReference>
<dbReference type="EMBL" id="UFWZ01000001">
    <property type="protein sequence ID" value="SUY47054.1"/>
    <property type="molecule type" value="Genomic_DNA"/>
</dbReference>
<feature type="domain" description="H repeat-associated protein N-terminal" evidence="2">
    <location>
        <begin position="8"/>
        <end position="92"/>
    </location>
</feature>
<evidence type="ECO:0000313" key="8">
    <source>
        <dbReference type="EMBL" id="SUY47736.1"/>
    </source>
</evidence>
<dbReference type="AlphaFoldDB" id="A0A381J4J1"/>
<evidence type="ECO:0000259" key="1">
    <source>
        <dbReference type="Pfam" id="PF01609"/>
    </source>
</evidence>
<accession>A0A381J4J1</accession>
<protein>
    <submittedName>
        <fullName evidence="4">Transposase</fullName>
    </submittedName>
</protein>
<evidence type="ECO:0000313" key="5">
    <source>
        <dbReference type="EMBL" id="SUY47054.1"/>
    </source>
</evidence>
<feature type="domain" description="Transposase IS4-like" evidence="1">
    <location>
        <begin position="102"/>
        <end position="339"/>
    </location>
</feature>
<dbReference type="GO" id="GO:0006313">
    <property type="term" value="P:DNA transposition"/>
    <property type="evidence" value="ECO:0007669"/>
    <property type="project" value="InterPro"/>
</dbReference>
<dbReference type="InterPro" id="IPR032806">
    <property type="entry name" value="YbfD_N"/>
</dbReference>
<proteinExistence type="predicted"/>
<dbReference type="OrthoDB" id="9815086at2"/>
<dbReference type="EMBL" id="UFWZ01000001">
    <property type="protein sequence ID" value="SUY45620.1"/>
    <property type="molecule type" value="Genomic_DNA"/>
</dbReference>
<dbReference type="GO" id="GO:0003677">
    <property type="term" value="F:DNA binding"/>
    <property type="evidence" value="ECO:0007669"/>
    <property type="project" value="InterPro"/>
</dbReference>
<keyword evidence="9" id="KW-1185">Reference proteome</keyword>
<dbReference type="Pfam" id="PF01609">
    <property type="entry name" value="DDE_Tnp_1"/>
    <property type="match status" value="1"/>
</dbReference>
<evidence type="ECO:0000313" key="4">
    <source>
        <dbReference type="EMBL" id="SUY45751.1"/>
    </source>
</evidence>
<dbReference type="InterPro" id="IPR002559">
    <property type="entry name" value="Transposase_11"/>
</dbReference>
<dbReference type="EMBL" id="UFWZ01000001">
    <property type="protein sequence ID" value="SUY47144.1"/>
    <property type="molecule type" value="Genomic_DNA"/>
</dbReference>
<sequence length="372" mass="42649">MYNELSNSFISISDPRDNNSKHKLIDILTIATCAIICGADTWTDIAQYGTSKQEWFSTFLELNHGIPSHDTFGRVFSIINPKEFQEAFIKWIKDISDKVTGDVIAIDGKTVRHSFDTSNNKSAIHMVSAWSNQLGLVLGQIKVNDKSNEITAIPELLDKIDINKSIVTIDAMGTQKNIAKKIIKKGGDYVLALKGNHKNFSNDIKYFFEEESKNKFADVEYSFFKTTNKDHGRIETRKHYLINDLNWLSQKSEWKNLNSIIMVESERTIGDKTSKERRYYISSLTENVEKVADAIRKHWGIENSLHWILDIAFREDDSRIRIENAAENFAILRHIALNLLKNEKSVKIGVKAKRLKSGWDNDYLKKVLTSIQ</sequence>
<dbReference type="PANTHER" id="PTHR30298">
    <property type="entry name" value="H REPEAT-ASSOCIATED PREDICTED TRANSPOSASE"/>
    <property type="match status" value="1"/>
</dbReference>
<evidence type="ECO:0000313" key="7">
    <source>
        <dbReference type="EMBL" id="SUY47409.1"/>
    </source>
</evidence>
<name>A0A381J4J1_9CLOT</name>
<gene>
    <name evidence="3" type="ORF">NCTC9836_00368</name>
    <name evidence="4" type="ORF">NCTC9836_00427</name>
    <name evidence="5" type="ORF">NCTC9836_01381</name>
    <name evidence="6" type="ORF">NCTC9836_01471</name>
    <name evidence="7" type="ORF">NCTC9836_01740</name>
    <name evidence="8" type="ORF">NCTC9836_02077</name>
</gene>
<dbReference type="NCBIfam" id="NF033564">
    <property type="entry name" value="transpos_ISAs1"/>
    <property type="match status" value="1"/>
</dbReference>